<dbReference type="Proteomes" id="UP000494329">
    <property type="component" value="Unassembled WGS sequence"/>
</dbReference>
<evidence type="ECO:0008006" key="3">
    <source>
        <dbReference type="Google" id="ProtNLM"/>
    </source>
</evidence>
<protein>
    <recommendedName>
        <fullName evidence="3">DGQHR domain-containing protein</fullName>
    </recommendedName>
</protein>
<gene>
    <name evidence="1" type="ORF">LMG29739_05747</name>
</gene>
<dbReference type="RefSeq" id="WP_175114878.1">
    <property type="nucleotide sequence ID" value="NZ_CADIKF010000069.1"/>
</dbReference>
<dbReference type="InterPro" id="IPR017642">
    <property type="entry name" value="DNA_S_mod_DndB"/>
</dbReference>
<accession>A0A6J5EZ31</accession>
<reference evidence="1 2" key="1">
    <citation type="submission" date="2020-04" db="EMBL/GenBank/DDBJ databases">
        <authorList>
            <person name="De Canck E."/>
        </authorList>
    </citation>
    <scope>NUCLEOTIDE SEQUENCE [LARGE SCALE GENOMIC DNA]</scope>
    <source>
        <strain evidence="1 2">LMG 29739</strain>
    </source>
</reference>
<organism evidence="1 2">
    <name type="scientific">Paraburkholderia solisilvae</name>
    <dbReference type="NCBI Taxonomy" id="624376"/>
    <lineage>
        <taxon>Bacteria</taxon>
        <taxon>Pseudomonadati</taxon>
        <taxon>Pseudomonadota</taxon>
        <taxon>Betaproteobacteria</taxon>
        <taxon>Burkholderiales</taxon>
        <taxon>Burkholderiaceae</taxon>
        <taxon>Paraburkholderia</taxon>
    </lineage>
</organism>
<evidence type="ECO:0000313" key="1">
    <source>
        <dbReference type="EMBL" id="CAB3770265.1"/>
    </source>
</evidence>
<proteinExistence type="predicted"/>
<dbReference type="InterPro" id="IPR017601">
    <property type="entry name" value="DGQHR-contain_dom"/>
</dbReference>
<dbReference type="NCBIfam" id="TIGR03187">
    <property type="entry name" value="DGQHR"/>
    <property type="match status" value="1"/>
</dbReference>
<dbReference type="AlphaFoldDB" id="A0A6J5EZ31"/>
<sequence>MKNAAVLVPGLLGKCGGRDVFTGFATASILAKLSFADTFDEAAGTGYQRRFNRQHSLEFKKYIQRPGASTIPLTFNLRPEFSDVWSIDRSTSNGLAALRIAPTDLAIMSQVDCQHRLGYLANSDIQFAFMVFIGLSVEEEMEIFRDINGKAKGLNSSLLDSTEARLSGDLLSTAKPELYYAMQLNERPSSVWYKKLDLGGEVTVGMKRVASLRTMQQGVRRFLHESSLGNATSHGIVSDLLLNFWKAITYVVPEAWENSRKHLITKGIGVYCLMSVGGDLVREAAQSGQKCDLDYFIGKLSDFMHKIDWSNEGPLKGYGGVKGADAALDLVRHTREQLISSITSHGKQTHPVD</sequence>
<keyword evidence="2" id="KW-1185">Reference proteome</keyword>
<dbReference type="EMBL" id="CADIKF010000069">
    <property type="protein sequence ID" value="CAB3770265.1"/>
    <property type="molecule type" value="Genomic_DNA"/>
</dbReference>
<name>A0A6J5EZ31_9BURK</name>
<dbReference type="Pfam" id="PF14072">
    <property type="entry name" value="DndB"/>
    <property type="match status" value="1"/>
</dbReference>
<evidence type="ECO:0000313" key="2">
    <source>
        <dbReference type="Proteomes" id="UP000494329"/>
    </source>
</evidence>